<proteinExistence type="inferred from homology"/>
<dbReference type="RefSeq" id="WP_189534114.1">
    <property type="nucleotide sequence ID" value="NZ_BMYX01000011.1"/>
</dbReference>
<evidence type="ECO:0000256" key="5">
    <source>
        <dbReference type="RuleBase" id="RU000499"/>
    </source>
</evidence>
<comment type="similarity">
    <text evidence="1 5">Belongs to the glutathione peroxidase family.</text>
</comment>
<dbReference type="CDD" id="cd00340">
    <property type="entry name" value="GSH_Peroxidase"/>
    <property type="match status" value="1"/>
</dbReference>
<dbReference type="AlphaFoldDB" id="A0A918P3M6"/>
<dbReference type="Pfam" id="PF00255">
    <property type="entry name" value="GSHPx"/>
    <property type="match status" value="1"/>
</dbReference>
<dbReference type="PANTHER" id="PTHR11592:SF78">
    <property type="entry name" value="GLUTATHIONE PEROXIDASE"/>
    <property type="match status" value="1"/>
</dbReference>
<reference evidence="6" key="2">
    <citation type="submission" date="2020-09" db="EMBL/GenBank/DDBJ databases">
        <authorList>
            <person name="Sun Q."/>
            <person name="Kim S."/>
        </authorList>
    </citation>
    <scope>NUCLEOTIDE SEQUENCE</scope>
    <source>
        <strain evidence="6">KCTC 32182</strain>
    </source>
</reference>
<dbReference type="GO" id="GO:0034599">
    <property type="term" value="P:cellular response to oxidative stress"/>
    <property type="evidence" value="ECO:0007669"/>
    <property type="project" value="TreeGrafter"/>
</dbReference>
<dbReference type="Gene3D" id="3.40.30.10">
    <property type="entry name" value="Glutaredoxin"/>
    <property type="match status" value="1"/>
</dbReference>
<sequence length="162" mass="17776">MTAKLYQFVLPSLSGGELRLADHAGKVMLLVNTASACGFTPQLSALEALYRRFHSQGFVVIGFPCNQFGGQDPGTEAEIGTFCRVNHGVTFPLSAKIDVNGSGAAELWRYLKREAPGVLGSRAIKWNFTKFLVDREGRVHARYAPATHPDRLMPAIERLLSE</sequence>
<keyword evidence="7" id="KW-1185">Reference proteome</keyword>
<evidence type="ECO:0000256" key="2">
    <source>
        <dbReference type="ARBA" id="ARBA00022559"/>
    </source>
</evidence>
<evidence type="ECO:0000256" key="1">
    <source>
        <dbReference type="ARBA" id="ARBA00006926"/>
    </source>
</evidence>
<dbReference type="Proteomes" id="UP000645257">
    <property type="component" value="Unassembled WGS sequence"/>
</dbReference>
<evidence type="ECO:0000256" key="4">
    <source>
        <dbReference type="PIRSR" id="PIRSR000303-1"/>
    </source>
</evidence>
<dbReference type="EMBL" id="BMYX01000011">
    <property type="protein sequence ID" value="GGY17582.1"/>
    <property type="molecule type" value="Genomic_DNA"/>
</dbReference>
<evidence type="ECO:0000256" key="3">
    <source>
        <dbReference type="ARBA" id="ARBA00023002"/>
    </source>
</evidence>
<keyword evidence="3 5" id="KW-0560">Oxidoreductase</keyword>
<protein>
    <recommendedName>
        <fullName evidence="5">Glutathione peroxidase</fullName>
    </recommendedName>
</protein>
<organism evidence="6 7">
    <name type="scientific">Paludibacterium paludis</name>
    <dbReference type="NCBI Taxonomy" id="1225769"/>
    <lineage>
        <taxon>Bacteria</taxon>
        <taxon>Pseudomonadati</taxon>
        <taxon>Pseudomonadota</taxon>
        <taxon>Betaproteobacteria</taxon>
        <taxon>Neisseriales</taxon>
        <taxon>Chromobacteriaceae</taxon>
        <taxon>Paludibacterium</taxon>
    </lineage>
</organism>
<dbReference type="FunFam" id="3.40.30.10:FF:000010">
    <property type="entry name" value="Glutathione peroxidase"/>
    <property type="match status" value="1"/>
</dbReference>
<dbReference type="InterPro" id="IPR036249">
    <property type="entry name" value="Thioredoxin-like_sf"/>
</dbReference>
<dbReference type="PRINTS" id="PR01011">
    <property type="entry name" value="GLUTPROXDASE"/>
</dbReference>
<reference evidence="6" key="1">
    <citation type="journal article" date="2014" name="Int. J. Syst. Evol. Microbiol.">
        <title>Complete genome sequence of Corynebacterium casei LMG S-19264T (=DSM 44701T), isolated from a smear-ripened cheese.</title>
        <authorList>
            <consortium name="US DOE Joint Genome Institute (JGI-PGF)"/>
            <person name="Walter F."/>
            <person name="Albersmeier A."/>
            <person name="Kalinowski J."/>
            <person name="Ruckert C."/>
        </authorList>
    </citation>
    <scope>NUCLEOTIDE SEQUENCE</scope>
    <source>
        <strain evidence="6">KCTC 32182</strain>
    </source>
</reference>
<evidence type="ECO:0000313" key="6">
    <source>
        <dbReference type="EMBL" id="GGY17582.1"/>
    </source>
</evidence>
<name>A0A918P3M6_9NEIS</name>
<dbReference type="InterPro" id="IPR029760">
    <property type="entry name" value="GPX_CS"/>
</dbReference>
<gene>
    <name evidence="6" type="primary">gpo</name>
    <name evidence="6" type="ORF">GCM10011289_21320</name>
</gene>
<dbReference type="PROSITE" id="PS00763">
    <property type="entry name" value="GLUTATHIONE_PEROXID_2"/>
    <property type="match status" value="1"/>
</dbReference>
<dbReference type="InterPro" id="IPR000889">
    <property type="entry name" value="Glutathione_peroxidase"/>
</dbReference>
<dbReference type="PANTHER" id="PTHR11592">
    <property type="entry name" value="GLUTATHIONE PEROXIDASE"/>
    <property type="match status" value="1"/>
</dbReference>
<dbReference type="SUPFAM" id="SSF52833">
    <property type="entry name" value="Thioredoxin-like"/>
    <property type="match status" value="1"/>
</dbReference>
<keyword evidence="2 5" id="KW-0575">Peroxidase</keyword>
<dbReference type="GO" id="GO:0004601">
    <property type="term" value="F:peroxidase activity"/>
    <property type="evidence" value="ECO:0007669"/>
    <property type="project" value="UniProtKB-KW"/>
</dbReference>
<dbReference type="InterPro" id="IPR029759">
    <property type="entry name" value="GPX_AS"/>
</dbReference>
<dbReference type="PIRSF" id="PIRSF000303">
    <property type="entry name" value="Glutathion_perox"/>
    <property type="match status" value="1"/>
</dbReference>
<evidence type="ECO:0000313" key="7">
    <source>
        <dbReference type="Proteomes" id="UP000645257"/>
    </source>
</evidence>
<accession>A0A918P3M6</accession>
<feature type="active site" evidence="4">
    <location>
        <position position="37"/>
    </location>
</feature>
<comment type="caution">
    <text evidence="6">The sequence shown here is derived from an EMBL/GenBank/DDBJ whole genome shotgun (WGS) entry which is preliminary data.</text>
</comment>
<dbReference type="PROSITE" id="PS00460">
    <property type="entry name" value="GLUTATHIONE_PEROXID_1"/>
    <property type="match status" value="1"/>
</dbReference>
<dbReference type="PROSITE" id="PS51355">
    <property type="entry name" value="GLUTATHIONE_PEROXID_3"/>
    <property type="match status" value="1"/>
</dbReference>